<evidence type="ECO:0000313" key="7">
    <source>
        <dbReference type="Proteomes" id="UP000325577"/>
    </source>
</evidence>
<evidence type="ECO:0000256" key="2">
    <source>
        <dbReference type="ARBA" id="ARBA00022801"/>
    </source>
</evidence>
<keyword evidence="3 4" id="KW-0067">ATP-binding</keyword>
<feature type="domain" description="Helicase ATP-binding" evidence="5">
    <location>
        <begin position="240"/>
        <end position="412"/>
    </location>
</feature>
<protein>
    <recommendedName>
        <fullName evidence="4">ATP-dependent RNA helicase</fullName>
        <ecNumber evidence="4">3.6.4.13</ecNumber>
    </recommendedName>
</protein>
<keyword evidence="4" id="KW-0347">Helicase</keyword>
<dbReference type="AlphaFoldDB" id="A0A5J4ZF51"/>
<sequence>MTSMFNDFLMRGHIFEGDNGHKLPCTNNTTSNLLMAVDVGINMNPFIEKLWKEENKRRSKLIYSWQWLLAFTMVIHFNSLYRCSHDQDSNLKWGRSFLCTLRTQSADLCRQAVADFTENYSSATIVVAVSAMIAVGQQRPTTKTDAEAEAKAVAAFSSAPALPGIKQLEIKGRWGDVADEVPDELEVPSISDDKTTSEIKLDSLAIDENKKVNKFLDKAEDSNIKAVTSGDTLYSSMKTIEDLNLSSNLKGLAHSGSGKTTCFVLGMLSRVDLELSAPQVLCICPTRELAIQNMEVLLKMGKYTGITAECAVPMDSSNYNPILKRAPVTAQVVIGTPGAVFNLLCNDWDKSIMSKIEQHFNIQIAEVGSWKSEEDFEDALKKADEVVACILATVLVDVEEAEFDNSPSASTKWNFFEVLYQSLPELGQMNTAACYLE</sequence>
<dbReference type="Gene3D" id="3.40.50.300">
    <property type="entry name" value="P-loop containing nucleotide triphosphate hydrolases"/>
    <property type="match status" value="1"/>
</dbReference>
<gene>
    <name evidence="6" type="ORF">F0562_016863</name>
</gene>
<evidence type="ECO:0000256" key="1">
    <source>
        <dbReference type="ARBA" id="ARBA00022741"/>
    </source>
</evidence>
<dbReference type="PANTHER" id="PTHR24031">
    <property type="entry name" value="RNA HELICASE"/>
    <property type="match status" value="1"/>
</dbReference>
<dbReference type="EMBL" id="CM018051">
    <property type="protein sequence ID" value="KAA8516629.1"/>
    <property type="molecule type" value="Genomic_DNA"/>
</dbReference>
<dbReference type="GO" id="GO:0003724">
    <property type="term" value="F:RNA helicase activity"/>
    <property type="evidence" value="ECO:0007669"/>
    <property type="project" value="UniProtKB-EC"/>
</dbReference>
<evidence type="ECO:0000313" key="6">
    <source>
        <dbReference type="EMBL" id="KAA8516629.1"/>
    </source>
</evidence>
<dbReference type="GO" id="GO:0005524">
    <property type="term" value="F:ATP binding"/>
    <property type="evidence" value="ECO:0007669"/>
    <property type="project" value="UniProtKB-UniRule"/>
</dbReference>
<reference evidence="6 7" key="1">
    <citation type="submission" date="2019-09" db="EMBL/GenBank/DDBJ databases">
        <title>A chromosome-level genome assembly of the Chinese tupelo Nyssa sinensis.</title>
        <authorList>
            <person name="Yang X."/>
            <person name="Kang M."/>
            <person name="Yang Y."/>
            <person name="Xiong H."/>
            <person name="Wang M."/>
            <person name="Zhang Z."/>
            <person name="Wang Z."/>
            <person name="Wu H."/>
            <person name="Ma T."/>
            <person name="Liu J."/>
            <person name="Xi Z."/>
        </authorList>
    </citation>
    <scope>NUCLEOTIDE SEQUENCE [LARGE SCALE GENOMIC DNA]</scope>
    <source>
        <strain evidence="6">J267</strain>
        <tissue evidence="6">Leaf</tissue>
    </source>
</reference>
<dbReference type="SMART" id="SM00487">
    <property type="entry name" value="DEXDc"/>
    <property type="match status" value="1"/>
</dbReference>
<dbReference type="InterPro" id="IPR014001">
    <property type="entry name" value="Helicase_ATP-bd"/>
</dbReference>
<dbReference type="GO" id="GO:0003723">
    <property type="term" value="F:RNA binding"/>
    <property type="evidence" value="ECO:0007669"/>
    <property type="project" value="UniProtKB-UniRule"/>
</dbReference>
<organism evidence="6 7">
    <name type="scientific">Nyssa sinensis</name>
    <dbReference type="NCBI Taxonomy" id="561372"/>
    <lineage>
        <taxon>Eukaryota</taxon>
        <taxon>Viridiplantae</taxon>
        <taxon>Streptophyta</taxon>
        <taxon>Embryophyta</taxon>
        <taxon>Tracheophyta</taxon>
        <taxon>Spermatophyta</taxon>
        <taxon>Magnoliopsida</taxon>
        <taxon>eudicotyledons</taxon>
        <taxon>Gunneridae</taxon>
        <taxon>Pentapetalae</taxon>
        <taxon>asterids</taxon>
        <taxon>Cornales</taxon>
        <taxon>Nyssaceae</taxon>
        <taxon>Nyssa</taxon>
    </lineage>
</organism>
<comment type="catalytic activity">
    <reaction evidence="4">
        <text>ATP + H2O = ADP + phosphate + H(+)</text>
        <dbReference type="Rhea" id="RHEA:13065"/>
        <dbReference type="ChEBI" id="CHEBI:15377"/>
        <dbReference type="ChEBI" id="CHEBI:15378"/>
        <dbReference type="ChEBI" id="CHEBI:30616"/>
        <dbReference type="ChEBI" id="CHEBI:43474"/>
        <dbReference type="ChEBI" id="CHEBI:456216"/>
        <dbReference type="EC" id="3.6.4.13"/>
    </reaction>
</comment>
<keyword evidence="7" id="KW-1185">Reference proteome</keyword>
<keyword evidence="1 4" id="KW-0547">Nucleotide-binding</keyword>
<comment type="function">
    <text evidence="4">RNA helicase.</text>
</comment>
<dbReference type="PROSITE" id="PS51192">
    <property type="entry name" value="HELICASE_ATP_BIND_1"/>
    <property type="match status" value="1"/>
</dbReference>
<keyword evidence="2 4" id="KW-0378">Hydrolase</keyword>
<dbReference type="Proteomes" id="UP000325577">
    <property type="component" value="Linkage Group LG8"/>
</dbReference>
<dbReference type="Pfam" id="PF00270">
    <property type="entry name" value="DEAD"/>
    <property type="match status" value="1"/>
</dbReference>
<dbReference type="InterPro" id="IPR027417">
    <property type="entry name" value="P-loop_NTPase"/>
</dbReference>
<dbReference type="SUPFAM" id="SSF52540">
    <property type="entry name" value="P-loop containing nucleoside triphosphate hydrolases"/>
    <property type="match status" value="1"/>
</dbReference>
<dbReference type="EC" id="3.6.4.13" evidence="4"/>
<comment type="domain">
    <text evidence="4">The Q motif is unique to and characteristic of the DEAD box family of RNA helicases and controls ATP binding and hydrolysis.</text>
</comment>
<evidence type="ECO:0000256" key="3">
    <source>
        <dbReference type="ARBA" id="ARBA00022840"/>
    </source>
</evidence>
<keyword evidence="4" id="KW-0694">RNA-binding</keyword>
<accession>A0A5J4ZF51</accession>
<evidence type="ECO:0000256" key="4">
    <source>
        <dbReference type="RuleBase" id="RU365068"/>
    </source>
</evidence>
<evidence type="ECO:0000259" key="5">
    <source>
        <dbReference type="PROSITE" id="PS51192"/>
    </source>
</evidence>
<dbReference type="GO" id="GO:0016787">
    <property type="term" value="F:hydrolase activity"/>
    <property type="evidence" value="ECO:0007669"/>
    <property type="project" value="UniProtKB-KW"/>
</dbReference>
<proteinExistence type="inferred from homology"/>
<comment type="similarity">
    <text evidence="4">Belongs to the DEAD box helicase family.</text>
</comment>
<dbReference type="OrthoDB" id="10265785at2759"/>
<dbReference type="InterPro" id="IPR011545">
    <property type="entry name" value="DEAD/DEAH_box_helicase_dom"/>
</dbReference>
<name>A0A5J4ZF51_9ASTE</name>